<keyword evidence="3" id="KW-1185">Reference proteome</keyword>
<keyword evidence="1" id="KW-0812">Transmembrane</keyword>
<sequence>MLCTRSKDAMPFSGFELTFIILAFFVFSLFSLISICFQSNTTPPDSIARFFKPQKKISQTPLPTQTVPAPSLQSTLSLRLENKMRRNSTRGCHTMQLQCGTRTSTTDHWAPVTLGKLLSLASSACVTKEEKLDSQLDQRAVVSYIFL</sequence>
<proteinExistence type="predicted"/>
<feature type="transmembrane region" description="Helical" evidence="1">
    <location>
        <begin position="12"/>
        <end position="33"/>
    </location>
</feature>
<reference evidence="3" key="1">
    <citation type="submission" date="2024-04" db="EMBL/GenBank/DDBJ databases">
        <title>Salinicola lusitanus LLJ914,a marine bacterium isolated from the Okinawa Trough.</title>
        <authorList>
            <person name="Li J."/>
        </authorList>
    </citation>
    <scope>NUCLEOTIDE SEQUENCE [LARGE SCALE GENOMIC DNA]</scope>
</reference>
<evidence type="ECO:0000313" key="2">
    <source>
        <dbReference type="EMBL" id="KAK7929137.1"/>
    </source>
</evidence>
<organism evidence="2 3">
    <name type="scientific">Mugilogobius chulae</name>
    <name type="common">yellowstripe goby</name>
    <dbReference type="NCBI Taxonomy" id="88201"/>
    <lineage>
        <taxon>Eukaryota</taxon>
        <taxon>Metazoa</taxon>
        <taxon>Chordata</taxon>
        <taxon>Craniata</taxon>
        <taxon>Vertebrata</taxon>
        <taxon>Euteleostomi</taxon>
        <taxon>Actinopterygii</taxon>
        <taxon>Neopterygii</taxon>
        <taxon>Teleostei</taxon>
        <taxon>Neoteleostei</taxon>
        <taxon>Acanthomorphata</taxon>
        <taxon>Gobiaria</taxon>
        <taxon>Gobiiformes</taxon>
        <taxon>Gobioidei</taxon>
        <taxon>Gobiidae</taxon>
        <taxon>Gobionellinae</taxon>
        <taxon>Mugilogobius</taxon>
    </lineage>
</organism>
<evidence type="ECO:0000256" key="1">
    <source>
        <dbReference type="SAM" id="Phobius"/>
    </source>
</evidence>
<comment type="caution">
    <text evidence="2">The sequence shown here is derived from an EMBL/GenBank/DDBJ whole genome shotgun (WGS) entry which is preliminary data.</text>
</comment>
<dbReference type="Proteomes" id="UP001460270">
    <property type="component" value="Unassembled WGS sequence"/>
</dbReference>
<evidence type="ECO:0000313" key="3">
    <source>
        <dbReference type="Proteomes" id="UP001460270"/>
    </source>
</evidence>
<dbReference type="EMBL" id="JBBPFD010000004">
    <property type="protein sequence ID" value="KAK7929137.1"/>
    <property type="molecule type" value="Genomic_DNA"/>
</dbReference>
<gene>
    <name evidence="2" type="ORF">WMY93_005532</name>
</gene>
<dbReference type="AlphaFoldDB" id="A0AAW0PHC8"/>
<accession>A0AAW0PHC8</accession>
<name>A0AAW0PHC8_9GOBI</name>
<protein>
    <submittedName>
        <fullName evidence="2">Uncharacterized protein</fullName>
    </submittedName>
</protein>
<keyword evidence="1" id="KW-0472">Membrane</keyword>
<keyword evidence="1" id="KW-1133">Transmembrane helix</keyword>